<dbReference type="GO" id="GO:0005992">
    <property type="term" value="P:trehalose biosynthetic process"/>
    <property type="evidence" value="ECO:0007669"/>
    <property type="project" value="InterPro"/>
</dbReference>
<dbReference type="Proteomes" id="UP001139485">
    <property type="component" value="Unassembled WGS sequence"/>
</dbReference>
<comment type="catalytic activity">
    <reaction evidence="3">
        <text>alpha,alpha-trehalose 6-phosphate + H2O = alpha,alpha-trehalose + phosphate</text>
        <dbReference type="Rhea" id="RHEA:23420"/>
        <dbReference type="ChEBI" id="CHEBI:15377"/>
        <dbReference type="ChEBI" id="CHEBI:16551"/>
        <dbReference type="ChEBI" id="CHEBI:43474"/>
        <dbReference type="ChEBI" id="CHEBI:58429"/>
        <dbReference type="EC" id="3.1.3.12"/>
    </reaction>
</comment>
<comment type="similarity">
    <text evidence="3">Belongs to the trehalose phosphatase family.</text>
</comment>
<protein>
    <recommendedName>
        <fullName evidence="3">Trehalose 6-phosphate phosphatase</fullName>
        <ecNumber evidence="3">3.1.3.12</ecNumber>
    </recommendedName>
</protein>
<dbReference type="InterPro" id="IPR036412">
    <property type="entry name" value="HAD-like_sf"/>
</dbReference>
<dbReference type="Pfam" id="PF02358">
    <property type="entry name" value="Trehalose_PPase"/>
    <property type="match status" value="1"/>
</dbReference>
<dbReference type="Gene3D" id="3.40.50.1000">
    <property type="entry name" value="HAD superfamily/HAD-like"/>
    <property type="match status" value="1"/>
</dbReference>
<organism evidence="4 5">
    <name type="scientific">Nocardioides bruguierae</name>
    <dbReference type="NCBI Taxonomy" id="2945102"/>
    <lineage>
        <taxon>Bacteria</taxon>
        <taxon>Bacillati</taxon>
        <taxon>Actinomycetota</taxon>
        <taxon>Actinomycetes</taxon>
        <taxon>Propionibacteriales</taxon>
        <taxon>Nocardioidaceae</taxon>
        <taxon>Nocardioides</taxon>
    </lineage>
</organism>
<comment type="caution">
    <text evidence="4">The sequence shown here is derived from an EMBL/GenBank/DDBJ whole genome shotgun (WGS) entry which is preliminary data.</text>
</comment>
<reference evidence="4" key="1">
    <citation type="submission" date="2022-05" db="EMBL/GenBank/DDBJ databases">
        <authorList>
            <person name="Tuo L."/>
        </authorList>
    </citation>
    <scope>NUCLEOTIDE SEQUENCE</scope>
    <source>
        <strain evidence="4">BSK12Z-4</strain>
    </source>
</reference>
<dbReference type="EMBL" id="JAMOIL010000006">
    <property type="protein sequence ID" value="MCM0619838.1"/>
    <property type="molecule type" value="Genomic_DNA"/>
</dbReference>
<dbReference type="PANTHER" id="PTHR43768:SF3">
    <property type="entry name" value="TREHALOSE 6-PHOSPHATE PHOSPHATASE"/>
    <property type="match status" value="1"/>
</dbReference>
<name>A0A9X2IEA1_9ACTN</name>
<dbReference type="GO" id="GO:0046872">
    <property type="term" value="F:metal ion binding"/>
    <property type="evidence" value="ECO:0007669"/>
    <property type="project" value="UniProtKB-KW"/>
</dbReference>
<keyword evidence="3" id="KW-0479">Metal-binding</keyword>
<proteinExistence type="inferred from homology"/>
<dbReference type="GO" id="GO:0004805">
    <property type="term" value="F:trehalose-phosphatase activity"/>
    <property type="evidence" value="ECO:0007669"/>
    <property type="project" value="UniProtKB-EC"/>
</dbReference>
<dbReference type="SUPFAM" id="SSF56784">
    <property type="entry name" value="HAD-like"/>
    <property type="match status" value="1"/>
</dbReference>
<evidence type="ECO:0000256" key="3">
    <source>
        <dbReference type="RuleBase" id="RU361117"/>
    </source>
</evidence>
<comment type="cofactor">
    <cofactor evidence="3">
        <name>Mg(2+)</name>
        <dbReference type="ChEBI" id="CHEBI:18420"/>
    </cofactor>
</comment>
<dbReference type="RefSeq" id="WP_250826586.1">
    <property type="nucleotide sequence ID" value="NZ_JAMOIL010000006.1"/>
</dbReference>
<evidence type="ECO:0000256" key="2">
    <source>
        <dbReference type="ARBA" id="ARBA00024179"/>
    </source>
</evidence>
<dbReference type="AlphaFoldDB" id="A0A9X2IEA1"/>
<evidence type="ECO:0000313" key="5">
    <source>
        <dbReference type="Proteomes" id="UP001139485"/>
    </source>
</evidence>
<evidence type="ECO:0000313" key="4">
    <source>
        <dbReference type="EMBL" id="MCM0619838.1"/>
    </source>
</evidence>
<keyword evidence="3" id="KW-0460">Magnesium</keyword>
<evidence type="ECO:0000256" key="1">
    <source>
        <dbReference type="ARBA" id="ARBA00022801"/>
    </source>
</evidence>
<gene>
    <name evidence="4" type="primary">otsB</name>
    <name evidence="4" type="ORF">M8330_05970</name>
</gene>
<dbReference type="NCBIfam" id="TIGR00685">
    <property type="entry name" value="T6PP"/>
    <property type="match status" value="1"/>
</dbReference>
<comment type="pathway">
    <text evidence="3">Glycan biosynthesis; trehalose biosynthesis.</text>
</comment>
<dbReference type="InterPro" id="IPR003337">
    <property type="entry name" value="Trehalose_PPase"/>
</dbReference>
<dbReference type="PANTHER" id="PTHR43768">
    <property type="entry name" value="TREHALOSE 6-PHOSPHATE PHOSPHATASE"/>
    <property type="match status" value="1"/>
</dbReference>
<keyword evidence="5" id="KW-1185">Reference proteome</keyword>
<dbReference type="EC" id="3.1.3.12" evidence="3"/>
<dbReference type="InterPro" id="IPR023214">
    <property type="entry name" value="HAD_sf"/>
</dbReference>
<accession>A0A9X2IEA1</accession>
<comment type="function">
    <text evidence="2 3">Removes the phosphate from trehalose 6-phosphate to produce free trehalose.</text>
</comment>
<dbReference type="InterPro" id="IPR044651">
    <property type="entry name" value="OTSB-like"/>
</dbReference>
<dbReference type="Gene3D" id="3.30.70.1020">
    <property type="entry name" value="Trehalose-6-phosphate phosphatase related protein, domain 2"/>
    <property type="match status" value="1"/>
</dbReference>
<keyword evidence="1 3" id="KW-0378">Hydrolase</keyword>
<sequence length="279" mass="29611">MEFTNADAERRWSDLLTVLDGTVVGLDFDGTLAPIVDDPTSAGIHPDAHEALATLAPHVAGVAIITGRPAEQVIGLGDLDALADRLAAAGTELFLFGQYGNERWRGGHREIDTPEPPEGLREFVDALPDLLEEKDADGAFVEEKGLAVAVHTRRLAEPEAAFERLLDPLTALAEEHDLGVEPGRNVVEVRAPGVHKGMAVAEIAQRLGARGFLFAGDDLGDVEAMKQLDVLAEDGLRVLKVASASPEQQALVALADVVVKGPDGVVDLLTRLAHDAAER</sequence>